<comment type="caution">
    <text evidence="1">The sequence shown here is derived from an EMBL/GenBank/DDBJ whole genome shotgun (WGS) entry which is preliminary data.</text>
</comment>
<evidence type="ECO:0008006" key="3">
    <source>
        <dbReference type="Google" id="ProtNLM"/>
    </source>
</evidence>
<keyword evidence="2" id="KW-1185">Reference proteome</keyword>
<dbReference type="AlphaFoldDB" id="A0A2S5GET2"/>
<proteinExistence type="predicted"/>
<evidence type="ECO:0000313" key="2">
    <source>
        <dbReference type="Proteomes" id="UP000239047"/>
    </source>
</evidence>
<organism evidence="1 2">
    <name type="scientific">Jeotgalibacillus proteolyticus</name>
    <dbReference type="NCBI Taxonomy" id="2082395"/>
    <lineage>
        <taxon>Bacteria</taxon>
        <taxon>Bacillati</taxon>
        <taxon>Bacillota</taxon>
        <taxon>Bacilli</taxon>
        <taxon>Bacillales</taxon>
        <taxon>Caryophanaceae</taxon>
        <taxon>Jeotgalibacillus</taxon>
    </lineage>
</organism>
<dbReference type="OrthoDB" id="2452739at2"/>
<gene>
    <name evidence="1" type="ORF">C4B60_05570</name>
</gene>
<dbReference type="InterPro" id="IPR019076">
    <property type="entry name" value="Spore_lipoprot_YhcN/YlaJ-like"/>
</dbReference>
<sequence length="169" mass="18630">MKKTLLLVLLAAITAGCNHSYKGADPHQEPPILSRENDRYDQQNGKDIASLDGLMDSGSNMRDEMHQGEFADHLAELIAAINDVDNVKVIIHENVIAAAVTHSAGKDLMEEVFNTVNNEAGGQYEIYVSQDKAAYWVAQGIDTGMRDGLDEEWEHDNMASLIPLMTKMS</sequence>
<name>A0A2S5GET2_9BACL</name>
<reference evidence="1 2" key="1">
    <citation type="submission" date="2018-02" db="EMBL/GenBank/DDBJ databases">
        <title>Jeotgalibacillus proteolyticum sp. nov. a protease producing bacterium isolated from ocean sediments of Laizhou Bay.</title>
        <authorList>
            <person name="Li Y."/>
        </authorList>
    </citation>
    <scope>NUCLEOTIDE SEQUENCE [LARGE SCALE GENOMIC DNA]</scope>
    <source>
        <strain evidence="1 2">22-7</strain>
    </source>
</reference>
<dbReference type="Pfam" id="PF09580">
    <property type="entry name" value="Spore_YhcN_YlaJ"/>
    <property type="match status" value="1"/>
</dbReference>
<evidence type="ECO:0000313" key="1">
    <source>
        <dbReference type="EMBL" id="PPA71530.1"/>
    </source>
</evidence>
<dbReference type="PROSITE" id="PS51257">
    <property type="entry name" value="PROKAR_LIPOPROTEIN"/>
    <property type="match status" value="1"/>
</dbReference>
<dbReference type="Proteomes" id="UP000239047">
    <property type="component" value="Unassembled WGS sequence"/>
</dbReference>
<dbReference type="EMBL" id="PREZ01000002">
    <property type="protein sequence ID" value="PPA71530.1"/>
    <property type="molecule type" value="Genomic_DNA"/>
</dbReference>
<accession>A0A2S5GET2</accession>
<protein>
    <recommendedName>
        <fullName evidence="3">Sporulation protein</fullName>
    </recommendedName>
</protein>
<dbReference type="RefSeq" id="WP_104057019.1">
    <property type="nucleotide sequence ID" value="NZ_PREZ01000002.1"/>
</dbReference>